<dbReference type="Pfam" id="PF12796">
    <property type="entry name" value="Ank_2"/>
    <property type="match status" value="1"/>
</dbReference>
<feature type="compositionally biased region" description="Polar residues" evidence="1">
    <location>
        <begin position="87"/>
        <end position="98"/>
    </location>
</feature>
<feature type="region of interest" description="Disordered" evidence="1">
    <location>
        <begin position="146"/>
        <end position="185"/>
    </location>
</feature>
<feature type="region of interest" description="Disordered" evidence="1">
    <location>
        <begin position="72"/>
        <end position="110"/>
    </location>
</feature>
<organism evidence="2 3">
    <name type="scientific">Nitzschia inconspicua</name>
    <dbReference type="NCBI Taxonomy" id="303405"/>
    <lineage>
        <taxon>Eukaryota</taxon>
        <taxon>Sar</taxon>
        <taxon>Stramenopiles</taxon>
        <taxon>Ochrophyta</taxon>
        <taxon>Bacillariophyta</taxon>
        <taxon>Bacillariophyceae</taxon>
        <taxon>Bacillariophycidae</taxon>
        <taxon>Bacillariales</taxon>
        <taxon>Bacillariaceae</taxon>
        <taxon>Nitzschia</taxon>
    </lineage>
</organism>
<evidence type="ECO:0000313" key="2">
    <source>
        <dbReference type="EMBL" id="KAG7372281.1"/>
    </source>
</evidence>
<feature type="region of interest" description="Disordered" evidence="1">
    <location>
        <begin position="19"/>
        <end position="53"/>
    </location>
</feature>
<feature type="region of interest" description="Disordered" evidence="1">
    <location>
        <begin position="652"/>
        <end position="673"/>
    </location>
</feature>
<name>A0A9K3Q6C8_9STRA</name>
<proteinExistence type="predicted"/>
<gene>
    <name evidence="2" type="ORF">IV203_018424</name>
</gene>
<protein>
    <submittedName>
        <fullName evidence="2">Uncharacterized protein</fullName>
    </submittedName>
</protein>
<reference evidence="2" key="2">
    <citation type="submission" date="2021-04" db="EMBL/GenBank/DDBJ databases">
        <authorList>
            <person name="Podell S."/>
        </authorList>
    </citation>
    <scope>NUCLEOTIDE SEQUENCE</scope>
    <source>
        <strain evidence="2">Hildebrandi</strain>
    </source>
</reference>
<feature type="region of interest" description="Disordered" evidence="1">
    <location>
        <begin position="309"/>
        <end position="338"/>
    </location>
</feature>
<dbReference type="AlphaFoldDB" id="A0A9K3Q6C8"/>
<feature type="region of interest" description="Disordered" evidence="1">
    <location>
        <begin position="210"/>
        <end position="236"/>
    </location>
</feature>
<accession>A0A9K3Q6C8</accession>
<sequence length="708" mass="78049">MSEQQSLYAYWDDQASKAAGTNVVGGQPPQQDAQQLQAQYFQQPQQAPRNFPMDIGYSSGQQENQFLSMNTFPSPAACLPRDESRRGTSPQNSAASARTTREGEENVGGHNQQAVLQLQQNLMLMLQQHQEQGMALIGGGVAGSSSNRLQLPSNQHPLQKQSSKHFPTTIPKSHGDNDADTNKQNGNLLASVEDDRSNFMANYRHLFGTLLDDGAEDPGRDRSSSMTTKSNLYPRDAISPSSSHLFAIGAMVQPLSSSKPPQIPSSSGASERIAPEISASTLGMSESSSDFMMKLFQDENSKLPTLAQQQNQQGDSMYSQNHNHPMTVSSAHGITSGGGATAALRQLQQEQQQKQHGFLLSQQLGGPGLLSDQQQKHDMQQQLVEKQQQLQHQMNYSKNGIHNNDNLDFEPLPSQEDDNFGLPCTMLPPSVLASMFAVETNHPKPKTIPVKASKSHIKERKRRYNIQPSKGGGEEPSEMKPQQLLCEILGKRGYDKEYRFKADDSGYDAVPSPLQLASFGTYLVKAVQTSDTALLSKLLECGLSPNPCNQFRDSVFFDLVIKRSNLIIFKCLLEHGCDLQVVDGFGRTPLHHCCWASSFCRPIVEAILELDPVQIFLEDKHGQTPLEYIRTDLYGEWNDFLEEVADKYWPAGGQPPRIVSPKERRPDGHLVDPPNALSVNLASMVSSGSVDPDQVANMNDNSKISFEG</sequence>
<feature type="compositionally biased region" description="Low complexity" evidence="1">
    <location>
        <begin position="27"/>
        <end position="48"/>
    </location>
</feature>
<reference evidence="2" key="1">
    <citation type="journal article" date="2021" name="Sci. Rep.">
        <title>Diploid genomic architecture of Nitzschia inconspicua, an elite biomass production diatom.</title>
        <authorList>
            <person name="Oliver A."/>
            <person name="Podell S."/>
            <person name="Pinowska A."/>
            <person name="Traller J.C."/>
            <person name="Smith S.R."/>
            <person name="McClure R."/>
            <person name="Beliaev A."/>
            <person name="Bohutskyi P."/>
            <person name="Hill E.A."/>
            <person name="Rabines A."/>
            <person name="Zheng H."/>
            <person name="Allen L.Z."/>
            <person name="Kuo A."/>
            <person name="Grigoriev I.V."/>
            <person name="Allen A.E."/>
            <person name="Hazlebeck D."/>
            <person name="Allen E.E."/>
        </authorList>
    </citation>
    <scope>NUCLEOTIDE SEQUENCE</scope>
    <source>
        <strain evidence="2">Hildebrandi</strain>
    </source>
</reference>
<feature type="compositionally biased region" description="Basic residues" evidence="1">
    <location>
        <begin position="453"/>
        <end position="464"/>
    </location>
</feature>
<evidence type="ECO:0000313" key="3">
    <source>
        <dbReference type="Proteomes" id="UP000693970"/>
    </source>
</evidence>
<feature type="region of interest" description="Disordered" evidence="1">
    <location>
        <begin position="687"/>
        <end position="708"/>
    </location>
</feature>
<feature type="compositionally biased region" description="Basic and acidic residues" evidence="1">
    <location>
        <begin position="660"/>
        <end position="670"/>
    </location>
</feature>
<dbReference type="InterPro" id="IPR002110">
    <property type="entry name" value="Ankyrin_rpt"/>
</dbReference>
<comment type="caution">
    <text evidence="2">The sequence shown here is derived from an EMBL/GenBank/DDBJ whole genome shotgun (WGS) entry which is preliminary data.</text>
</comment>
<feature type="compositionally biased region" description="Polar residues" evidence="1">
    <location>
        <begin position="309"/>
        <end position="333"/>
    </location>
</feature>
<feature type="compositionally biased region" description="Polar residues" evidence="1">
    <location>
        <begin position="146"/>
        <end position="166"/>
    </location>
</feature>
<dbReference type="OrthoDB" id="47353at2759"/>
<evidence type="ECO:0000256" key="1">
    <source>
        <dbReference type="SAM" id="MobiDB-lite"/>
    </source>
</evidence>
<dbReference type="PANTHER" id="PTHR24198">
    <property type="entry name" value="ANKYRIN REPEAT AND PROTEIN KINASE DOMAIN-CONTAINING PROTEIN"/>
    <property type="match status" value="1"/>
</dbReference>
<dbReference type="Proteomes" id="UP000693970">
    <property type="component" value="Unassembled WGS sequence"/>
</dbReference>
<dbReference type="PANTHER" id="PTHR24198:SF165">
    <property type="entry name" value="ANKYRIN REPEAT-CONTAINING PROTEIN-RELATED"/>
    <property type="match status" value="1"/>
</dbReference>
<feature type="compositionally biased region" description="Polar residues" evidence="1">
    <location>
        <begin position="696"/>
        <end position="708"/>
    </location>
</feature>
<keyword evidence="3" id="KW-1185">Reference proteome</keyword>
<feature type="region of interest" description="Disordered" evidence="1">
    <location>
        <begin position="444"/>
        <end position="479"/>
    </location>
</feature>
<dbReference type="EMBL" id="JAGRRH010000003">
    <property type="protein sequence ID" value="KAG7372281.1"/>
    <property type="molecule type" value="Genomic_DNA"/>
</dbReference>